<keyword evidence="3 4" id="KW-0012">Acyltransferase</keyword>
<evidence type="ECO:0000256" key="3">
    <source>
        <dbReference type="ARBA" id="ARBA00023315"/>
    </source>
</evidence>
<sequence length="248" mass="28045">MPEKIITKARLEAFLKNLGIRQGSTVLLQADLKAMPPLVGHATTLIETLISIIGPRGTLIVPSFTYEALDPACQKQTYPYPLWQTIRFNHPGFSSRTMPADIWQDAANAFLLHTRVKRTEHPVYSVAWIGALPYKPALETLDYPLSFSHVLSEMESPQAINLLIGVDVHQSIYPLLIAHEHGFDTVFIQSAFVRRVRKTFEESFLMNSLDHQGWDEACNFLDITTRDLNGVPVYKIMQKPGLENLQMT</sequence>
<gene>
    <name evidence="5" type="ORF">BO222_03975</name>
</gene>
<keyword evidence="6" id="KW-1185">Reference proteome</keyword>
<dbReference type="PANTHER" id="PTHR11104:SF0">
    <property type="entry name" value="SPBETA PROPHAGE-DERIVED AMINOGLYCOSIDE N(3')-ACETYLTRANSFERASE-LIKE PROTEIN YOKD"/>
    <property type="match status" value="1"/>
</dbReference>
<protein>
    <recommendedName>
        <fullName evidence="4">Aminoglycoside N(3)-acetyltransferase</fullName>
        <ecNumber evidence="4">2.3.1.-</ecNumber>
    </recommendedName>
</protein>
<comment type="catalytic activity">
    <reaction evidence="4">
        <text>a 2-deoxystreptamine antibiotic + acetyl-CoA = an N(3)-acetyl-2-deoxystreptamine antibiotic + CoA + H(+)</text>
        <dbReference type="Rhea" id="RHEA:12665"/>
        <dbReference type="ChEBI" id="CHEBI:15378"/>
        <dbReference type="ChEBI" id="CHEBI:57287"/>
        <dbReference type="ChEBI" id="CHEBI:57288"/>
        <dbReference type="ChEBI" id="CHEBI:57921"/>
        <dbReference type="ChEBI" id="CHEBI:77452"/>
        <dbReference type="EC" id="2.3.1.81"/>
    </reaction>
</comment>
<reference evidence="5 6" key="1">
    <citation type="submission" date="2016-11" db="EMBL/GenBank/DDBJ databases">
        <title>Description of two novel members of the family Erysipelotrichaceae: Ileibacterium lipovorans gen. nov., sp. nov. and Dubosiella newyorkensis, gen. nov., sp. nov.</title>
        <authorList>
            <person name="Cox L.M."/>
            <person name="Sohn J."/>
            <person name="Tyrrell K.L."/>
            <person name="Citron D.M."/>
            <person name="Lawson P.A."/>
            <person name="Patel N.B."/>
            <person name="Iizumi T."/>
            <person name="Perez-Perez G.I."/>
            <person name="Goldstein E.J."/>
            <person name="Blaser M.J."/>
        </authorList>
    </citation>
    <scope>NUCLEOTIDE SEQUENCE [LARGE SCALE GENOMIC DNA]</scope>
    <source>
        <strain evidence="5 6">NYU-BL-A3</strain>
    </source>
</reference>
<dbReference type="GeneID" id="82202373"/>
<evidence type="ECO:0000313" key="5">
    <source>
        <dbReference type="EMBL" id="OLU41047.1"/>
    </source>
</evidence>
<dbReference type="Pfam" id="PF02522">
    <property type="entry name" value="Antibiotic_NAT"/>
    <property type="match status" value="1"/>
</dbReference>
<evidence type="ECO:0000256" key="1">
    <source>
        <dbReference type="ARBA" id="ARBA00006383"/>
    </source>
</evidence>
<accession>A0A1U7NHE0</accession>
<dbReference type="InterPro" id="IPR028345">
    <property type="entry name" value="Antibiotic_NAT-like"/>
</dbReference>
<comment type="caution">
    <text evidence="5">The sequence shown here is derived from an EMBL/GenBank/DDBJ whole genome shotgun (WGS) entry which is preliminary data.</text>
</comment>
<dbReference type="AlphaFoldDB" id="A0A1U7NHE0"/>
<dbReference type="OrthoDB" id="7330654at2"/>
<keyword evidence="4" id="KW-0046">Antibiotic resistance</keyword>
<evidence type="ECO:0000313" key="6">
    <source>
        <dbReference type="Proteomes" id="UP000186341"/>
    </source>
</evidence>
<dbReference type="SUPFAM" id="SSF110710">
    <property type="entry name" value="TTHA0583/YokD-like"/>
    <property type="match status" value="1"/>
</dbReference>
<organism evidence="5 6">
    <name type="scientific">Ileibacterium valens</name>
    <dbReference type="NCBI Taxonomy" id="1862668"/>
    <lineage>
        <taxon>Bacteria</taxon>
        <taxon>Bacillati</taxon>
        <taxon>Bacillota</taxon>
        <taxon>Erysipelotrichia</taxon>
        <taxon>Erysipelotrichales</taxon>
        <taxon>Erysipelotrichaceae</taxon>
        <taxon>Ileibacterium</taxon>
    </lineage>
</organism>
<dbReference type="EMBL" id="MPJW01000092">
    <property type="protein sequence ID" value="OLU41047.1"/>
    <property type="molecule type" value="Genomic_DNA"/>
</dbReference>
<dbReference type="EC" id="2.3.1.-" evidence="4"/>
<dbReference type="PANTHER" id="PTHR11104">
    <property type="entry name" value="AMINOGLYCOSIDE N3-ACETYLTRANSFERASE"/>
    <property type="match status" value="1"/>
</dbReference>
<evidence type="ECO:0000256" key="4">
    <source>
        <dbReference type="RuleBase" id="RU365031"/>
    </source>
</evidence>
<dbReference type="Proteomes" id="UP000186341">
    <property type="component" value="Unassembled WGS sequence"/>
</dbReference>
<name>A0A1U7NHE0_9FIRM</name>
<keyword evidence="2 4" id="KW-0808">Transferase</keyword>
<dbReference type="GO" id="GO:0046353">
    <property type="term" value="F:aminoglycoside 3-N-acetyltransferase activity"/>
    <property type="evidence" value="ECO:0007669"/>
    <property type="project" value="UniProtKB-EC"/>
</dbReference>
<dbReference type="RefSeq" id="WP_075818572.1">
    <property type="nucleotide sequence ID" value="NZ_CAPNHH010000024.1"/>
</dbReference>
<evidence type="ECO:0000256" key="2">
    <source>
        <dbReference type="ARBA" id="ARBA00022679"/>
    </source>
</evidence>
<comment type="similarity">
    <text evidence="1 4">Belongs to the antibiotic N-acetyltransferase family.</text>
</comment>
<dbReference type="GO" id="GO:0046677">
    <property type="term" value="P:response to antibiotic"/>
    <property type="evidence" value="ECO:0007669"/>
    <property type="project" value="UniProtKB-KW"/>
</dbReference>
<proteinExistence type="inferred from homology"/>
<dbReference type="InterPro" id="IPR003679">
    <property type="entry name" value="Amioglycoside_AcTrfase"/>
</dbReference>